<keyword evidence="8" id="KW-0732">Signal</keyword>
<feature type="compositionally biased region" description="Basic residues" evidence="7">
    <location>
        <begin position="117"/>
        <end position="129"/>
    </location>
</feature>
<evidence type="ECO:0000259" key="9">
    <source>
        <dbReference type="PROSITE" id="PS50174"/>
    </source>
</evidence>
<evidence type="ECO:0000256" key="1">
    <source>
        <dbReference type="ARBA" id="ARBA00004123"/>
    </source>
</evidence>
<dbReference type="RefSeq" id="XP_007442990.2">
    <property type="nucleotide sequence ID" value="XM_007442928.3"/>
</dbReference>
<feature type="domain" description="G-patch" evidence="9">
    <location>
        <begin position="56"/>
        <end position="102"/>
    </location>
</feature>
<comment type="subcellular location">
    <subcellularLocation>
        <location evidence="1">Nucleus</location>
    </subcellularLocation>
</comment>
<evidence type="ECO:0000256" key="6">
    <source>
        <dbReference type="ARBA" id="ARBA00023242"/>
    </source>
</evidence>
<keyword evidence="2" id="KW-0479">Metal-binding</keyword>
<feature type="signal peptide" evidence="8">
    <location>
        <begin position="1"/>
        <end position="20"/>
    </location>
</feature>
<dbReference type="GO" id="GO:0001227">
    <property type="term" value="F:DNA-binding transcription repressor activity, RNA polymerase II-specific"/>
    <property type="evidence" value="ECO:0007669"/>
    <property type="project" value="TreeGrafter"/>
</dbReference>
<dbReference type="GO" id="GO:0008270">
    <property type="term" value="F:zinc ion binding"/>
    <property type="evidence" value="ECO:0007669"/>
    <property type="project" value="UniProtKB-KW"/>
</dbReference>
<keyword evidence="4" id="KW-0862">Zinc</keyword>
<dbReference type="GO" id="GO:0000978">
    <property type="term" value="F:RNA polymerase II cis-regulatory region sequence-specific DNA binding"/>
    <property type="evidence" value="ECO:0007669"/>
    <property type="project" value="TreeGrafter"/>
</dbReference>
<evidence type="ECO:0000313" key="10">
    <source>
        <dbReference type="Proteomes" id="UP000695026"/>
    </source>
</evidence>
<sequence>MVSHFWPGLCLISLVLLLSASNLSPPCRPVIDCSIPENGEGTSTCLSSFGSWEAHTRGIGSKLLAQMGYELGKGLGKNSEGRVEPVLAVVLPKGKSLDQCAEILQKKKEGKLDPSKPKKRRAKGNKAARLRQQNPKPRNVFDFLNEKLQGQDSGREAEGKLLPLERSSKEIYHASKTTKKALNVRLFQTMEKIDQTQKDIREIREALARNAGRHTIATAKLEEKLSGAHKRLGELRALEASLQQEQKKADTHKKMTEF</sequence>
<evidence type="ECO:0000256" key="8">
    <source>
        <dbReference type="SAM" id="SignalP"/>
    </source>
</evidence>
<proteinExistence type="predicted"/>
<dbReference type="GeneID" id="103061783"/>
<name>A0A9F2RD80_PYTBI</name>
<dbReference type="GO" id="GO:0005634">
    <property type="term" value="C:nucleus"/>
    <property type="evidence" value="ECO:0007669"/>
    <property type="project" value="UniProtKB-SubCell"/>
</dbReference>
<dbReference type="KEGG" id="pbi:103061783"/>
<feature type="region of interest" description="Disordered" evidence="7">
    <location>
        <begin position="107"/>
        <end position="136"/>
    </location>
</feature>
<dbReference type="InterPro" id="IPR000467">
    <property type="entry name" value="G_patch_dom"/>
</dbReference>
<dbReference type="Pfam" id="PF01585">
    <property type="entry name" value="G-patch"/>
    <property type="match status" value="1"/>
</dbReference>
<evidence type="ECO:0000256" key="5">
    <source>
        <dbReference type="ARBA" id="ARBA00023125"/>
    </source>
</evidence>
<evidence type="ECO:0000256" key="7">
    <source>
        <dbReference type="SAM" id="MobiDB-lite"/>
    </source>
</evidence>
<feature type="chain" id="PRO_5039889307" evidence="8">
    <location>
        <begin position="21"/>
        <end position="258"/>
    </location>
</feature>
<feature type="compositionally biased region" description="Basic and acidic residues" evidence="7">
    <location>
        <begin position="107"/>
        <end position="116"/>
    </location>
</feature>
<evidence type="ECO:0000256" key="3">
    <source>
        <dbReference type="ARBA" id="ARBA00022771"/>
    </source>
</evidence>
<keyword evidence="6" id="KW-0539">Nucleus</keyword>
<organism evidence="10 11">
    <name type="scientific">Python bivittatus</name>
    <name type="common">Burmese python</name>
    <name type="synonym">Python molurus bivittatus</name>
    <dbReference type="NCBI Taxonomy" id="176946"/>
    <lineage>
        <taxon>Eukaryota</taxon>
        <taxon>Metazoa</taxon>
        <taxon>Chordata</taxon>
        <taxon>Craniata</taxon>
        <taxon>Vertebrata</taxon>
        <taxon>Euteleostomi</taxon>
        <taxon>Lepidosauria</taxon>
        <taxon>Squamata</taxon>
        <taxon>Bifurcata</taxon>
        <taxon>Unidentata</taxon>
        <taxon>Episquamata</taxon>
        <taxon>Toxicofera</taxon>
        <taxon>Serpentes</taxon>
        <taxon>Henophidia</taxon>
        <taxon>Pythonidae</taxon>
        <taxon>Python</taxon>
    </lineage>
</organism>
<dbReference type="PANTHER" id="PTHR46297">
    <property type="entry name" value="ZINC FINGER CCCH-TYPE WITH G PATCH DOMAIN-CONTAINING PROTEIN"/>
    <property type="match status" value="1"/>
</dbReference>
<dbReference type="OMA" id="RGKDMYH"/>
<evidence type="ECO:0000313" key="11">
    <source>
        <dbReference type="RefSeq" id="XP_007442990.2"/>
    </source>
</evidence>
<accession>A0A9F2RD80</accession>
<evidence type="ECO:0000256" key="4">
    <source>
        <dbReference type="ARBA" id="ARBA00022833"/>
    </source>
</evidence>
<dbReference type="Proteomes" id="UP000695026">
    <property type="component" value="Unplaced"/>
</dbReference>
<dbReference type="AlphaFoldDB" id="A0A9F2RD80"/>
<protein>
    <submittedName>
        <fullName evidence="11">Zinc finger CCCH-type with G patch domain-containing protein-like</fullName>
    </submittedName>
</protein>
<dbReference type="OrthoDB" id="4822at2759"/>
<reference evidence="11" key="1">
    <citation type="submission" date="2025-08" db="UniProtKB">
        <authorList>
            <consortium name="RefSeq"/>
        </authorList>
    </citation>
    <scope>IDENTIFICATION</scope>
    <source>
        <tissue evidence="11">Liver</tissue>
    </source>
</reference>
<dbReference type="PROSITE" id="PS50174">
    <property type="entry name" value="G_PATCH"/>
    <property type="match status" value="1"/>
</dbReference>
<dbReference type="PANTHER" id="PTHR46297:SF1">
    <property type="entry name" value="ZINC FINGER CCCH-TYPE WITH G PATCH DOMAIN-CONTAINING PROTEIN"/>
    <property type="match status" value="1"/>
</dbReference>
<keyword evidence="10" id="KW-1185">Reference proteome</keyword>
<dbReference type="SMART" id="SM00443">
    <property type="entry name" value="G_patch"/>
    <property type="match status" value="1"/>
</dbReference>
<evidence type="ECO:0000256" key="2">
    <source>
        <dbReference type="ARBA" id="ARBA00022723"/>
    </source>
</evidence>
<keyword evidence="5" id="KW-0238">DNA-binding</keyword>
<keyword evidence="3" id="KW-0863">Zinc-finger</keyword>
<gene>
    <name evidence="11" type="primary">LOC103061783</name>
</gene>